<proteinExistence type="predicted"/>
<feature type="compositionally biased region" description="Polar residues" evidence="1">
    <location>
        <begin position="62"/>
        <end position="77"/>
    </location>
</feature>
<dbReference type="Proteomes" id="UP000235388">
    <property type="component" value="Unassembled WGS sequence"/>
</dbReference>
<organism evidence="2 3">
    <name type="scientific">Puccinia coronata f. sp. avenae</name>
    <dbReference type="NCBI Taxonomy" id="200324"/>
    <lineage>
        <taxon>Eukaryota</taxon>
        <taxon>Fungi</taxon>
        <taxon>Dikarya</taxon>
        <taxon>Basidiomycota</taxon>
        <taxon>Pucciniomycotina</taxon>
        <taxon>Pucciniomycetes</taxon>
        <taxon>Pucciniales</taxon>
        <taxon>Pucciniaceae</taxon>
        <taxon>Puccinia</taxon>
    </lineage>
</organism>
<feature type="region of interest" description="Disordered" evidence="1">
    <location>
        <begin position="1"/>
        <end position="24"/>
    </location>
</feature>
<comment type="caution">
    <text evidence="2">The sequence shown here is derived from an EMBL/GenBank/DDBJ whole genome shotgun (WGS) entry which is preliminary data.</text>
</comment>
<name>A0A2N5VZ98_9BASI</name>
<dbReference type="AlphaFoldDB" id="A0A2N5VZ98"/>
<feature type="compositionally biased region" description="Pro residues" evidence="1">
    <location>
        <begin position="92"/>
        <end position="102"/>
    </location>
</feature>
<evidence type="ECO:0000313" key="3">
    <source>
        <dbReference type="Proteomes" id="UP000235388"/>
    </source>
</evidence>
<feature type="region of interest" description="Disordered" evidence="1">
    <location>
        <begin position="54"/>
        <end position="102"/>
    </location>
</feature>
<gene>
    <name evidence="2" type="ORF">PCANC_10551</name>
</gene>
<protein>
    <submittedName>
        <fullName evidence="2">Uncharacterized protein</fullName>
    </submittedName>
</protein>
<evidence type="ECO:0000313" key="2">
    <source>
        <dbReference type="EMBL" id="PLW55306.1"/>
    </source>
</evidence>
<feature type="compositionally biased region" description="Polar residues" evidence="1">
    <location>
        <begin position="1"/>
        <end position="10"/>
    </location>
</feature>
<dbReference type="EMBL" id="PGCJ01000034">
    <property type="protein sequence ID" value="PLW55306.1"/>
    <property type="molecule type" value="Genomic_DNA"/>
</dbReference>
<accession>A0A2N5VZ98</accession>
<reference evidence="2 3" key="1">
    <citation type="submission" date="2017-11" db="EMBL/GenBank/DDBJ databases">
        <title>De novo assembly and phasing of dikaryotic genomes from two isolates of Puccinia coronata f. sp. avenae, the causal agent of oat crown rust.</title>
        <authorList>
            <person name="Miller M.E."/>
            <person name="Zhang Y."/>
            <person name="Omidvar V."/>
            <person name="Sperschneider J."/>
            <person name="Schwessinger B."/>
            <person name="Raley C."/>
            <person name="Palmer J.M."/>
            <person name="Garnica D."/>
            <person name="Upadhyaya N."/>
            <person name="Rathjen J."/>
            <person name="Taylor J.M."/>
            <person name="Park R.F."/>
            <person name="Dodds P.N."/>
            <person name="Hirsch C.D."/>
            <person name="Kianian S.F."/>
            <person name="Figueroa M."/>
        </authorList>
    </citation>
    <scope>NUCLEOTIDE SEQUENCE [LARGE SCALE GENOMIC DNA]</scope>
    <source>
        <strain evidence="2">12NC29</strain>
    </source>
</reference>
<sequence length="115" mass="12623">MSIEGNLNHQPDQRQQKSKKRHTSVISCLGNLGKLRNTKGDFQSFHLQKANRDCLREDELQHPSSGRSGDIPQSATSGHPPLSPRIPNILPTDPPSLALPPLAPLASTLLSRHCH</sequence>
<keyword evidence="3" id="KW-1185">Reference proteome</keyword>
<evidence type="ECO:0000256" key="1">
    <source>
        <dbReference type="SAM" id="MobiDB-lite"/>
    </source>
</evidence>